<gene>
    <name evidence="1" type="primary">ubiT</name>
    <name evidence="3" type="ORF">NMK_2522</name>
</gene>
<feature type="domain" description="SCP2" evidence="2">
    <location>
        <begin position="35"/>
        <end position="125"/>
    </location>
</feature>
<sequence length="151" mass="16885">MTFTFPKSLKTVVSRLPIWPPSFLFARMLNIGLDDAVRNGRFAPLYGKNISIHVLDTGLHLAFTLGPKGFREASGSIPDLVFSASTEDFYFLASRREDPDALFFSRRLLVEGDTELGLVAKNTLDALDLPQFEISPTHILKRLSQRFAPSI</sequence>
<evidence type="ECO:0000313" key="3">
    <source>
        <dbReference type="EMBL" id="GBG14921.1"/>
    </source>
</evidence>
<dbReference type="EMBL" id="BDOQ01000012">
    <property type="protein sequence ID" value="GBG14921.1"/>
    <property type="molecule type" value="Genomic_DNA"/>
</dbReference>
<dbReference type="Proteomes" id="UP000245081">
    <property type="component" value="Unassembled WGS sequence"/>
</dbReference>
<dbReference type="InterPro" id="IPR016830">
    <property type="entry name" value="UbiT"/>
</dbReference>
<organism evidence="3 4">
    <name type="scientific">Novimethylophilus kurashikiensis</name>
    <dbReference type="NCBI Taxonomy" id="1825523"/>
    <lineage>
        <taxon>Bacteria</taxon>
        <taxon>Pseudomonadati</taxon>
        <taxon>Pseudomonadota</taxon>
        <taxon>Betaproteobacteria</taxon>
        <taxon>Nitrosomonadales</taxon>
        <taxon>Methylophilaceae</taxon>
        <taxon>Novimethylophilus</taxon>
    </lineage>
</organism>
<name>A0A2R5FEH1_9PROT</name>
<dbReference type="UniPathway" id="UPA00232"/>
<dbReference type="AlphaFoldDB" id="A0A2R5FEH1"/>
<dbReference type="InterPro" id="IPR036527">
    <property type="entry name" value="SCP2_sterol-bd_dom_sf"/>
</dbReference>
<reference evidence="3 4" key="1">
    <citation type="journal article" date="2018" name="Environ. Microbiol.">
        <title>Isolation and genomic characterization of Novimethylophilus kurashikiensis gen. nov. sp. nov., a new lanthanide-dependent methylotrophic species of Methylophilaceae.</title>
        <authorList>
            <person name="Lv H."/>
            <person name="Sahin N."/>
            <person name="Tani A."/>
        </authorList>
    </citation>
    <scope>NUCLEOTIDE SEQUENCE [LARGE SCALE GENOMIC DNA]</scope>
    <source>
        <strain evidence="3 4">La2-4</strain>
    </source>
</reference>
<keyword evidence="1" id="KW-0831">Ubiquinone biosynthesis</keyword>
<dbReference type="SUPFAM" id="SSF55718">
    <property type="entry name" value="SCP-like"/>
    <property type="match status" value="1"/>
</dbReference>
<comment type="function">
    <text evidence="1">Required for O(2)-independent ubiquinone (coenzyme Q) biosynthesis. Likely functions as an accessory factor.</text>
</comment>
<dbReference type="OrthoDB" id="5292463at2"/>
<dbReference type="Pfam" id="PF02036">
    <property type="entry name" value="SCP2"/>
    <property type="match status" value="1"/>
</dbReference>
<accession>A0A2R5FEH1</accession>
<dbReference type="RefSeq" id="WP_109016099.1">
    <property type="nucleotide sequence ID" value="NZ_BDOQ01000012.1"/>
</dbReference>
<evidence type="ECO:0000259" key="2">
    <source>
        <dbReference type="Pfam" id="PF02036"/>
    </source>
</evidence>
<dbReference type="HAMAP" id="MF_02231">
    <property type="entry name" value="UbiT"/>
    <property type="match status" value="1"/>
</dbReference>
<dbReference type="GO" id="GO:0006744">
    <property type="term" value="P:ubiquinone biosynthetic process"/>
    <property type="evidence" value="ECO:0007669"/>
    <property type="project" value="UniProtKB-UniRule"/>
</dbReference>
<evidence type="ECO:0000256" key="1">
    <source>
        <dbReference type="HAMAP-Rule" id="MF_02231"/>
    </source>
</evidence>
<comment type="pathway">
    <text evidence="1">Cofactor biosynthesis; ubiquinone biosynthesis.</text>
</comment>
<dbReference type="InterPro" id="IPR003033">
    <property type="entry name" value="SCP2_sterol-bd_dom"/>
</dbReference>
<comment type="similarity">
    <text evidence="1">Belongs to the UbiT family.</text>
</comment>
<proteinExistence type="inferred from homology"/>
<protein>
    <recommendedName>
        <fullName evidence="1">Ubiquinone biosynthesis accessory factor UbiT</fullName>
    </recommendedName>
</protein>
<comment type="caution">
    <text evidence="3">The sequence shown here is derived from an EMBL/GenBank/DDBJ whole genome shotgun (WGS) entry which is preliminary data.</text>
</comment>
<evidence type="ECO:0000313" key="4">
    <source>
        <dbReference type="Proteomes" id="UP000245081"/>
    </source>
</evidence>
<keyword evidence="4" id="KW-1185">Reference proteome</keyword>